<evidence type="ECO:0000313" key="3">
    <source>
        <dbReference type="Proteomes" id="UP001138500"/>
    </source>
</evidence>
<evidence type="ECO:0000256" key="1">
    <source>
        <dbReference type="SAM" id="MobiDB-lite"/>
    </source>
</evidence>
<evidence type="ECO:0000313" key="2">
    <source>
        <dbReference type="EMBL" id="KAH9827232.1"/>
    </source>
</evidence>
<dbReference type="EMBL" id="RIBY02001901">
    <property type="protein sequence ID" value="KAH9827232.1"/>
    <property type="molecule type" value="Genomic_DNA"/>
</dbReference>
<dbReference type="InterPro" id="IPR011990">
    <property type="entry name" value="TPR-like_helical_dom_sf"/>
</dbReference>
<feature type="region of interest" description="Disordered" evidence="1">
    <location>
        <begin position="161"/>
        <end position="182"/>
    </location>
</feature>
<gene>
    <name evidence="2" type="ORF">Tdes44962_MAKER03043</name>
</gene>
<sequence>MAPHITPHITPQTMRRGQIGQAHENLAWLAAKFRAIPDVVEDTFAQGDFVRNQVTCFPHGCDASTSTYNICPPPMSRGSIDEIIRTLLPRGQEKGKEDNHLVSQPATRGPRKGLESWAKENLNGRATQQHSRVRATVQEAPSAPIQGEAALAELSTLPAPAQGEEAPVEPEEGVKAQDNPGSRRPLVYIPLDDVEAFMNGLRDGFQMPGRTVSLQTPVRSKSLFELYLRASAQERVSQAIQILAAGIFVELYPTRQLRTCDFGSGAFASALAKRTIQNHFRTFKNLGRAYGRLAQEFGAAALLLLHKAERCAWPATNMNGHSIENSISGLVDFSTALRALSGRWRPRAVFAMPANSHQIAVQLGLEGPDGDSAVLLLVLLMFICDSFVPTSIIEQATTPRVRWSSEGEHMSLIAIEAGVHGDLADKLFKPGCVARSLELLIANSLLQPDKIVLSNWKPINPESPSTIERHVLGLVLSKLGMVCRFQGRFSDALTTLQQVVCSQSGLISLSDTTSELADVLTELDRPDEAISTIDKEQEACAGNAESNTAEQRRLQLSLAEAFMRKGLLQDAASIYRASNQGGSFAELRTTIGLARIAHLQSDWDGAFEHWNCALKRISGDFPRGDTHSGHTYLAVLESTYHVLLMRGEHKYAAQTLANITQIRETSDSRGCTNWIPGLSNHWLRYLHKQIPRARL</sequence>
<dbReference type="Gene3D" id="1.25.40.10">
    <property type="entry name" value="Tetratricopeptide repeat domain"/>
    <property type="match status" value="1"/>
</dbReference>
<reference evidence="2 3" key="2">
    <citation type="journal article" date="2021" name="Curr. Genet.">
        <title>Genetic response to nitrogen starvation in the aggressive Eucalyptus foliar pathogen Teratosphaeria destructans.</title>
        <authorList>
            <person name="Havenga M."/>
            <person name="Wingfield B.D."/>
            <person name="Wingfield M.J."/>
            <person name="Dreyer L.L."/>
            <person name="Roets F."/>
            <person name="Aylward J."/>
        </authorList>
    </citation>
    <scope>NUCLEOTIDE SEQUENCE [LARGE SCALE GENOMIC DNA]</scope>
    <source>
        <strain evidence="2">CMW44962</strain>
    </source>
</reference>
<comment type="caution">
    <text evidence="2">The sequence shown here is derived from an EMBL/GenBank/DDBJ whole genome shotgun (WGS) entry which is preliminary data.</text>
</comment>
<name>A0A9W7SRI5_9PEZI</name>
<dbReference type="AlphaFoldDB" id="A0A9W7SRI5"/>
<keyword evidence="3" id="KW-1185">Reference proteome</keyword>
<dbReference type="OrthoDB" id="3793644at2759"/>
<organism evidence="2 3">
    <name type="scientific">Teratosphaeria destructans</name>
    <dbReference type="NCBI Taxonomy" id="418781"/>
    <lineage>
        <taxon>Eukaryota</taxon>
        <taxon>Fungi</taxon>
        <taxon>Dikarya</taxon>
        <taxon>Ascomycota</taxon>
        <taxon>Pezizomycotina</taxon>
        <taxon>Dothideomycetes</taxon>
        <taxon>Dothideomycetidae</taxon>
        <taxon>Mycosphaerellales</taxon>
        <taxon>Teratosphaeriaceae</taxon>
        <taxon>Teratosphaeria</taxon>
    </lineage>
</organism>
<feature type="region of interest" description="Disordered" evidence="1">
    <location>
        <begin position="90"/>
        <end position="113"/>
    </location>
</feature>
<feature type="compositionally biased region" description="Basic and acidic residues" evidence="1">
    <location>
        <begin position="91"/>
        <end position="100"/>
    </location>
</feature>
<dbReference type="Proteomes" id="UP001138500">
    <property type="component" value="Unassembled WGS sequence"/>
</dbReference>
<protein>
    <submittedName>
        <fullName evidence="2">TPR repeat</fullName>
    </submittedName>
</protein>
<proteinExistence type="predicted"/>
<reference evidence="2 3" key="1">
    <citation type="journal article" date="2018" name="IMA Fungus">
        <title>IMA Genome-F 10: Nine draft genome sequences of Claviceps purpurea s.lat., including C. arundinis, C. humidiphila, and C. cf. spartinae, pseudomolecules for the pitch canker pathogen Fusarium circinatum, draft genome of Davidsoniella eucalypti, Grosmannia galeiformis, Quambalaria eucalypti, and Teratosphaeria destructans.</title>
        <authorList>
            <person name="Wingfield B.D."/>
            <person name="Liu M."/>
            <person name="Nguyen H.D."/>
            <person name="Lane F.A."/>
            <person name="Morgan S.W."/>
            <person name="De Vos L."/>
            <person name="Wilken P.M."/>
            <person name="Duong T.A."/>
            <person name="Aylward J."/>
            <person name="Coetzee M.P."/>
            <person name="Dadej K."/>
            <person name="De Beer Z.W."/>
            <person name="Findlay W."/>
            <person name="Havenga M."/>
            <person name="Kolarik M."/>
            <person name="Menzies J.G."/>
            <person name="Naidoo K."/>
            <person name="Pochopski O."/>
            <person name="Shoukouhi P."/>
            <person name="Santana Q.C."/>
            <person name="Seifert K.A."/>
            <person name="Soal N."/>
            <person name="Steenkamp E.T."/>
            <person name="Tatham C.T."/>
            <person name="van der Nest M.A."/>
            <person name="Wingfield M.J."/>
        </authorList>
    </citation>
    <scope>NUCLEOTIDE SEQUENCE [LARGE SCALE GENOMIC DNA]</scope>
    <source>
        <strain evidence="2">CMW44962</strain>
    </source>
</reference>
<accession>A0A9W7SRI5</accession>
<dbReference type="SUPFAM" id="SSF48452">
    <property type="entry name" value="TPR-like"/>
    <property type="match status" value="1"/>
</dbReference>